<evidence type="ECO:0000259" key="6">
    <source>
        <dbReference type="Pfam" id="PF06747"/>
    </source>
</evidence>
<dbReference type="GO" id="GO:0005758">
    <property type="term" value="C:mitochondrial intermembrane space"/>
    <property type="evidence" value="ECO:0007669"/>
    <property type="project" value="TreeGrafter"/>
</dbReference>
<accession>A0A9W7EDN9</accession>
<dbReference type="AlphaFoldDB" id="A0A9W7EDN9"/>
<proteinExistence type="inferred from homology"/>
<dbReference type="Pfam" id="PF06747">
    <property type="entry name" value="CHCH"/>
    <property type="match status" value="1"/>
</dbReference>
<feature type="region of interest" description="Disordered" evidence="5">
    <location>
        <begin position="71"/>
        <end position="94"/>
    </location>
</feature>
<gene>
    <name evidence="7" type="ORF">TrLO_g13864</name>
</gene>
<sequence length="109" mass="12676">MNFSSQKQTIKPPLRGIFPLDHFSECKPHLTSYLSCLKQNKSEHNKCQDGSKMYLKCRMDKGLMMEEDLEDLGLNNKVEPEGKDDRTKETKGFVAGKHIKRTQKSSWLW</sequence>
<evidence type="ECO:0000256" key="5">
    <source>
        <dbReference type="SAM" id="MobiDB-lite"/>
    </source>
</evidence>
<dbReference type="PANTHER" id="PTHR21107:SF2">
    <property type="entry name" value="CYTOCHROME C OXIDASE ASSEMBLY PROTEIN COX19"/>
    <property type="match status" value="1"/>
</dbReference>
<evidence type="ECO:0000256" key="3">
    <source>
        <dbReference type="ARBA" id="ARBA00023157"/>
    </source>
</evidence>
<evidence type="ECO:0000256" key="4">
    <source>
        <dbReference type="ARBA" id="ARBA00038223"/>
    </source>
</evidence>
<feature type="compositionally biased region" description="Basic and acidic residues" evidence="5">
    <location>
        <begin position="78"/>
        <end position="91"/>
    </location>
</feature>
<comment type="similarity">
    <text evidence="4">Belongs to the COX19 family.</text>
</comment>
<dbReference type="InterPro" id="IPR010625">
    <property type="entry name" value="CHCH"/>
</dbReference>
<comment type="caution">
    <text evidence="7">The sequence shown here is derived from an EMBL/GenBank/DDBJ whole genome shotgun (WGS) entry which is preliminary data.</text>
</comment>
<evidence type="ECO:0000256" key="1">
    <source>
        <dbReference type="ARBA" id="ARBA00004496"/>
    </source>
</evidence>
<comment type="subcellular location">
    <subcellularLocation>
        <location evidence="1">Cytoplasm</location>
    </subcellularLocation>
</comment>
<organism evidence="7 8">
    <name type="scientific">Triparma laevis f. longispina</name>
    <dbReference type="NCBI Taxonomy" id="1714387"/>
    <lineage>
        <taxon>Eukaryota</taxon>
        <taxon>Sar</taxon>
        <taxon>Stramenopiles</taxon>
        <taxon>Ochrophyta</taxon>
        <taxon>Bolidophyceae</taxon>
        <taxon>Parmales</taxon>
        <taxon>Triparmaceae</taxon>
        <taxon>Triparma</taxon>
    </lineage>
</organism>
<keyword evidence="2" id="KW-0963">Cytoplasm</keyword>
<evidence type="ECO:0000256" key="2">
    <source>
        <dbReference type="ARBA" id="ARBA00022490"/>
    </source>
</evidence>
<dbReference type="OrthoDB" id="268594at2759"/>
<evidence type="ECO:0000313" key="8">
    <source>
        <dbReference type="Proteomes" id="UP001165122"/>
    </source>
</evidence>
<dbReference type="PANTHER" id="PTHR21107">
    <property type="entry name" value="CYTOCHROME C OXIDASE ASSEMBLY PROTEIN COX19"/>
    <property type="match status" value="1"/>
</dbReference>
<name>A0A9W7EDN9_9STRA</name>
<feature type="domain" description="CHCH" evidence="6">
    <location>
        <begin position="26"/>
        <end position="59"/>
    </location>
</feature>
<keyword evidence="8" id="KW-1185">Reference proteome</keyword>
<dbReference type="GO" id="GO:0033617">
    <property type="term" value="P:mitochondrial respiratory chain complex IV assembly"/>
    <property type="evidence" value="ECO:0007669"/>
    <property type="project" value="TreeGrafter"/>
</dbReference>
<keyword evidence="3" id="KW-1015">Disulfide bond</keyword>
<dbReference type="PROSITE" id="PS51808">
    <property type="entry name" value="CHCH"/>
    <property type="match status" value="1"/>
</dbReference>
<dbReference type="Proteomes" id="UP001165122">
    <property type="component" value="Unassembled WGS sequence"/>
</dbReference>
<evidence type="ECO:0000313" key="7">
    <source>
        <dbReference type="EMBL" id="GMH74240.1"/>
    </source>
</evidence>
<dbReference type="EMBL" id="BRXW01000692">
    <property type="protein sequence ID" value="GMH74240.1"/>
    <property type="molecule type" value="Genomic_DNA"/>
</dbReference>
<protein>
    <recommendedName>
        <fullName evidence="6">CHCH domain-containing protein</fullName>
    </recommendedName>
</protein>
<dbReference type="InterPro" id="IPR051383">
    <property type="entry name" value="COX19"/>
</dbReference>
<reference evidence="8" key="1">
    <citation type="journal article" date="2023" name="Commun. Biol.">
        <title>Genome analysis of Parmales, the sister group of diatoms, reveals the evolutionary specialization of diatoms from phago-mixotrophs to photoautotrophs.</title>
        <authorList>
            <person name="Ban H."/>
            <person name="Sato S."/>
            <person name="Yoshikawa S."/>
            <person name="Yamada K."/>
            <person name="Nakamura Y."/>
            <person name="Ichinomiya M."/>
            <person name="Sato N."/>
            <person name="Blanc-Mathieu R."/>
            <person name="Endo H."/>
            <person name="Kuwata A."/>
            <person name="Ogata H."/>
        </authorList>
    </citation>
    <scope>NUCLEOTIDE SEQUENCE [LARGE SCALE GENOMIC DNA]</scope>
    <source>
        <strain evidence="8">NIES 3700</strain>
    </source>
</reference>